<reference evidence="2 3" key="1">
    <citation type="submission" date="2021-01" db="EMBL/GenBank/DDBJ databases">
        <title>Whole genome shotgun sequence of Microbispora amethystogenes NBRC 101907.</title>
        <authorList>
            <person name="Komaki H."/>
            <person name="Tamura T."/>
        </authorList>
    </citation>
    <scope>NUCLEOTIDE SEQUENCE [LARGE SCALE GENOMIC DNA]</scope>
    <source>
        <strain evidence="2 3">NBRC 101907</strain>
    </source>
</reference>
<dbReference type="Proteomes" id="UP000651728">
    <property type="component" value="Unassembled WGS sequence"/>
</dbReference>
<proteinExistence type="predicted"/>
<evidence type="ECO:0000313" key="3">
    <source>
        <dbReference type="Proteomes" id="UP000651728"/>
    </source>
</evidence>
<keyword evidence="3" id="KW-1185">Reference proteome</keyword>
<sequence>MPEDGSDEDRVLGGKPGQRLVKAGEGVDGYPRLRRGQGERIASRVQQQRRGMSGMQVVVENPEQRRVPIGVAVPAPGQLGGVGA</sequence>
<feature type="region of interest" description="Disordered" evidence="1">
    <location>
        <begin position="1"/>
        <end position="33"/>
    </location>
</feature>
<evidence type="ECO:0000256" key="1">
    <source>
        <dbReference type="SAM" id="MobiDB-lite"/>
    </source>
</evidence>
<gene>
    <name evidence="2" type="ORF">Mam01_20610</name>
</gene>
<comment type="caution">
    <text evidence="2">The sequence shown here is derived from an EMBL/GenBank/DDBJ whole genome shotgun (WGS) entry which is preliminary data.</text>
</comment>
<dbReference type="EMBL" id="BOOB01000014">
    <property type="protein sequence ID" value="GIH31897.1"/>
    <property type="molecule type" value="Genomic_DNA"/>
</dbReference>
<name>A0ABQ4FAR5_9ACTN</name>
<evidence type="ECO:0000313" key="2">
    <source>
        <dbReference type="EMBL" id="GIH31897.1"/>
    </source>
</evidence>
<accession>A0ABQ4FAR5</accession>
<protein>
    <submittedName>
        <fullName evidence="2">Uncharacterized protein</fullName>
    </submittedName>
</protein>
<organism evidence="2 3">
    <name type="scientific">Microbispora amethystogenes</name>
    <dbReference type="NCBI Taxonomy" id="1427754"/>
    <lineage>
        <taxon>Bacteria</taxon>
        <taxon>Bacillati</taxon>
        <taxon>Actinomycetota</taxon>
        <taxon>Actinomycetes</taxon>
        <taxon>Streptosporangiales</taxon>
        <taxon>Streptosporangiaceae</taxon>
        <taxon>Microbispora</taxon>
    </lineage>
</organism>